<keyword evidence="2" id="KW-1185">Reference proteome</keyword>
<dbReference type="Proteomes" id="UP000265520">
    <property type="component" value="Unassembled WGS sequence"/>
</dbReference>
<accession>A0A392SGU9</accession>
<dbReference type="EMBL" id="LXQA010368657">
    <property type="protein sequence ID" value="MCI47190.1"/>
    <property type="molecule type" value="Genomic_DNA"/>
</dbReference>
<name>A0A392SGU9_9FABA</name>
<evidence type="ECO:0000313" key="2">
    <source>
        <dbReference type="Proteomes" id="UP000265520"/>
    </source>
</evidence>
<reference evidence="1 2" key="1">
    <citation type="journal article" date="2018" name="Front. Plant Sci.">
        <title>Red Clover (Trifolium pratense) and Zigzag Clover (T. medium) - A Picture of Genomic Similarities and Differences.</title>
        <authorList>
            <person name="Dluhosova J."/>
            <person name="Istvanek J."/>
            <person name="Nedelnik J."/>
            <person name="Repkova J."/>
        </authorList>
    </citation>
    <scope>NUCLEOTIDE SEQUENCE [LARGE SCALE GENOMIC DNA]</scope>
    <source>
        <strain evidence="2">cv. 10/8</strain>
        <tissue evidence="1">Leaf</tissue>
    </source>
</reference>
<protein>
    <submittedName>
        <fullName evidence="1">Uncharacterized protein</fullName>
    </submittedName>
</protein>
<comment type="caution">
    <text evidence="1">The sequence shown here is derived from an EMBL/GenBank/DDBJ whole genome shotgun (WGS) entry which is preliminary data.</text>
</comment>
<organism evidence="1 2">
    <name type="scientific">Trifolium medium</name>
    <dbReference type="NCBI Taxonomy" id="97028"/>
    <lineage>
        <taxon>Eukaryota</taxon>
        <taxon>Viridiplantae</taxon>
        <taxon>Streptophyta</taxon>
        <taxon>Embryophyta</taxon>
        <taxon>Tracheophyta</taxon>
        <taxon>Spermatophyta</taxon>
        <taxon>Magnoliopsida</taxon>
        <taxon>eudicotyledons</taxon>
        <taxon>Gunneridae</taxon>
        <taxon>Pentapetalae</taxon>
        <taxon>rosids</taxon>
        <taxon>fabids</taxon>
        <taxon>Fabales</taxon>
        <taxon>Fabaceae</taxon>
        <taxon>Papilionoideae</taxon>
        <taxon>50 kb inversion clade</taxon>
        <taxon>NPAAA clade</taxon>
        <taxon>Hologalegina</taxon>
        <taxon>IRL clade</taxon>
        <taxon>Trifolieae</taxon>
        <taxon>Trifolium</taxon>
    </lineage>
</organism>
<proteinExistence type="predicted"/>
<dbReference type="AlphaFoldDB" id="A0A392SGU9"/>
<feature type="non-terminal residue" evidence="1">
    <location>
        <position position="1"/>
    </location>
</feature>
<sequence>PCELAEDWDKREWSIKAVDKETKFADKEIEATDVVETGNDVYHDHCFYPCDDWYQCLCGC</sequence>
<evidence type="ECO:0000313" key="1">
    <source>
        <dbReference type="EMBL" id="MCI47190.1"/>
    </source>
</evidence>